<proteinExistence type="predicted"/>
<evidence type="ECO:0000313" key="3">
    <source>
        <dbReference type="Proteomes" id="UP000663844"/>
    </source>
</evidence>
<comment type="caution">
    <text evidence="2">The sequence shown here is derived from an EMBL/GenBank/DDBJ whole genome shotgun (WGS) entry which is preliminary data.</text>
</comment>
<evidence type="ECO:0000256" key="1">
    <source>
        <dbReference type="SAM" id="MobiDB-lite"/>
    </source>
</evidence>
<reference evidence="2" key="1">
    <citation type="submission" date="2021-02" db="EMBL/GenBank/DDBJ databases">
        <authorList>
            <person name="Nowell W R."/>
        </authorList>
    </citation>
    <scope>NUCLEOTIDE SEQUENCE</scope>
</reference>
<accession>A0A819IBY8</accession>
<organism evidence="2 3">
    <name type="scientific">Adineta steineri</name>
    <dbReference type="NCBI Taxonomy" id="433720"/>
    <lineage>
        <taxon>Eukaryota</taxon>
        <taxon>Metazoa</taxon>
        <taxon>Spiralia</taxon>
        <taxon>Gnathifera</taxon>
        <taxon>Rotifera</taxon>
        <taxon>Eurotatoria</taxon>
        <taxon>Bdelloidea</taxon>
        <taxon>Adinetida</taxon>
        <taxon>Adinetidae</taxon>
        <taxon>Adineta</taxon>
    </lineage>
</organism>
<feature type="region of interest" description="Disordered" evidence="1">
    <location>
        <begin position="223"/>
        <end position="246"/>
    </location>
</feature>
<evidence type="ECO:0000313" key="2">
    <source>
        <dbReference type="EMBL" id="CAF3914214.1"/>
    </source>
</evidence>
<gene>
    <name evidence="2" type="ORF">OXD698_LOCUS24655</name>
</gene>
<dbReference type="AlphaFoldDB" id="A0A819IBY8"/>
<sequence>MLKMLNNVERISQLILKLKQQLIFLEEREELFRKVDNGSISYDGSLFNISTISQTQIFTLPNAQISPAVSLNSKSPSSIYLSNTNFSSTMAIDNSTTDEFLTAADAPSFFPDVYEVPVLPKALLKDIEGGNLKSFGPHCQGRQILIDAVIHDLIEKYNLFYLSKAQYNIVGSGLVRCLRLPSTTENLTIWKDALQTELKRTRVDHPNNSLVQEFQLKYSKLGSGRPVKQKSGTIATRDRHKQVTNN</sequence>
<name>A0A819IBY8_9BILA</name>
<protein>
    <submittedName>
        <fullName evidence="2">Uncharacterized protein</fullName>
    </submittedName>
</protein>
<dbReference type="EMBL" id="CAJOAZ010002286">
    <property type="protein sequence ID" value="CAF3914214.1"/>
    <property type="molecule type" value="Genomic_DNA"/>
</dbReference>
<dbReference type="Proteomes" id="UP000663844">
    <property type="component" value="Unassembled WGS sequence"/>
</dbReference>